<dbReference type="Proteomes" id="UP001174909">
    <property type="component" value="Unassembled WGS sequence"/>
</dbReference>
<feature type="compositionally biased region" description="Polar residues" evidence="1">
    <location>
        <begin position="34"/>
        <end position="44"/>
    </location>
</feature>
<evidence type="ECO:0000313" key="3">
    <source>
        <dbReference type="Proteomes" id="UP001174909"/>
    </source>
</evidence>
<accession>A0AA35WUV4</accession>
<evidence type="ECO:0000313" key="2">
    <source>
        <dbReference type="EMBL" id="CAI8033669.1"/>
    </source>
</evidence>
<organism evidence="2 3">
    <name type="scientific">Geodia barretti</name>
    <name type="common">Barrett's horny sponge</name>
    <dbReference type="NCBI Taxonomy" id="519541"/>
    <lineage>
        <taxon>Eukaryota</taxon>
        <taxon>Metazoa</taxon>
        <taxon>Porifera</taxon>
        <taxon>Demospongiae</taxon>
        <taxon>Heteroscleromorpha</taxon>
        <taxon>Tetractinellida</taxon>
        <taxon>Astrophorina</taxon>
        <taxon>Geodiidae</taxon>
        <taxon>Geodia</taxon>
    </lineage>
</organism>
<reference evidence="2" key="1">
    <citation type="submission" date="2023-03" db="EMBL/GenBank/DDBJ databases">
        <authorList>
            <person name="Steffen K."/>
            <person name="Cardenas P."/>
        </authorList>
    </citation>
    <scope>NUCLEOTIDE SEQUENCE</scope>
</reference>
<name>A0AA35WUV4_GEOBA</name>
<keyword evidence="3" id="KW-1185">Reference proteome</keyword>
<protein>
    <submittedName>
        <fullName evidence="2">Uncharacterized protein</fullName>
    </submittedName>
</protein>
<sequence>MWNGSGITTRWLTHPRTPLKWSGLKSGWERAPNHRTQSNVSWTGPLQPRTPLLRMRKKAT</sequence>
<evidence type="ECO:0000256" key="1">
    <source>
        <dbReference type="SAM" id="MobiDB-lite"/>
    </source>
</evidence>
<feature type="region of interest" description="Disordered" evidence="1">
    <location>
        <begin position="22"/>
        <end position="48"/>
    </location>
</feature>
<proteinExistence type="predicted"/>
<dbReference type="AlphaFoldDB" id="A0AA35WUV4"/>
<dbReference type="EMBL" id="CASHTH010002683">
    <property type="protein sequence ID" value="CAI8033669.1"/>
    <property type="molecule type" value="Genomic_DNA"/>
</dbReference>
<gene>
    <name evidence="2" type="ORF">GBAR_LOCUS18987</name>
</gene>
<comment type="caution">
    <text evidence="2">The sequence shown here is derived from an EMBL/GenBank/DDBJ whole genome shotgun (WGS) entry which is preliminary data.</text>
</comment>